<protein>
    <submittedName>
        <fullName evidence="2">Uncharacterized protein</fullName>
    </submittedName>
</protein>
<organism evidence="2 3">
    <name type="scientific">Cuscuta australis</name>
    <dbReference type="NCBI Taxonomy" id="267555"/>
    <lineage>
        <taxon>Eukaryota</taxon>
        <taxon>Viridiplantae</taxon>
        <taxon>Streptophyta</taxon>
        <taxon>Embryophyta</taxon>
        <taxon>Tracheophyta</taxon>
        <taxon>Spermatophyta</taxon>
        <taxon>Magnoliopsida</taxon>
        <taxon>eudicotyledons</taxon>
        <taxon>Gunneridae</taxon>
        <taxon>Pentapetalae</taxon>
        <taxon>asterids</taxon>
        <taxon>lamiids</taxon>
        <taxon>Solanales</taxon>
        <taxon>Convolvulaceae</taxon>
        <taxon>Cuscuteae</taxon>
        <taxon>Cuscuta</taxon>
        <taxon>Cuscuta subgen. Grammica</taxon>
        <taxon>Cuscuta sect. Cleistogrammica</taxon>
    </lineage>
</organism>
<dbReference type="Proteomes" id="UP000249390">
    <property type="component" value="Unassembled WGS sequence"/>
</dbReference>
<reference evidence="2 3" key="1">
    <citation type="submission" date="2018-06" db="EMBL/GenBank/DDBJ databases">
        <title>The Genome of Cuscuta australis (Dodder) Provides Insight into the Evolution of Plant Parasitism.</title>
        <authorList>
            <person name="Liu H."/>
        </authorList>
    </citation>
    <scope>NUCLEOTIDE SEQUENCE [LARGE SCALE GENOMIC DNA]</scope>
    <source>
        <strain evidence="3">cv. Yunnan</strain>
        <tissue evidence="2">Vines</tissue>
    </source>
</reference>
<accession>A0A328DJE6</accession>
<dbReference type="PANTHER" id="PTHR15681:SF1">
    <property type="entry name" value="MAD2L1-BINDING PROTEIN"/>
    <property type="match status" value="1"/>
</dbReference>
<evidence type="ECO:0000313" key="2">
    <source>
        <dbReference type="EMBL" id="RAL45737.1"/>
    </source>
</evidence>
<dbReference type="GO" id="GO:0005634">
    <property type="term" value="C:nucleus"/>
    <property type="evidence" value="ECO:0007669"/>
    <property type="project" value="InterPro"/>
</dbReference>
<dbReference type="PANTHER" id="PTHR15681">
    <property type="entry name" value="MAD2L1-BINDING PROTEIN"/>
    <property type="match status" value="1"/>
</dbReference>
<evidence type="ECO:0000313" key="3">
    <source>
        <dbReference type="Proteomes" id="UP000249390"/>
    </source>
</evidence>
<name>A0A328DJE6_9ASTE</name>
<dbReference type="GO" id="GO:0007096">
    <property type="term" value="P:regulation of exit from mitosis"/>
    <property type="evidence" value="ECO:0007669"/>
    <property type="project" value="InterPro"/>
</dbReference>
<dbReference type="InterPro" id="IPR009511">
    <property type="entry name" value="MAD1/Cdc20-bound-Mad2-bd"/>
</dbReference>
<dbReference type="AlphaFoldDB" id="A0A328DJE6"/>
<feature type="coiled-coil region" evidence="1">
    <location>
        <begin position="57"/>
        <end position="84"/>
    </location>
</feature>
<evidence type="ECO:0000256" key="1">
    <source>
        <dbReference type="SAM" id="Coils"/>
    </source>
</evidence>
<sequence length="286" mass="31897">MRGERSVSAAEGGGSSYVELATIESAAGSMDGAFVFHVVYDIIGFALFMHQQIPSLLQDLTSEFDELLAEFKELEAVLAHEETTGPARRKHASRKREVRVCMRRWNKFMNTISNVKTALQLMLTEVPSIETLLLVIGSTPIRPLHVFELHFSQGGRVRSPDYSRTRAVETILKKAIRELVSRGAGSSSNPGATKLYLLVRAPSSLSLPLHFVPKRDFRFSKKKVEPFKLVFKCKVNGDLGKTPGSADNQDANTMTFTDSAFDDIIWFQCRHVIKGFATRTSPTEED</sequence>
<dbReference type="Gene3D" id="3.30.900.20">
    <property type="match status" value="1"/>
</dbReference>
<comment type="caution">
    <text evidence="2">The sequence shown here is derived from an EMBL/GenBank/DDBJ whole genome shotgun (WGS) entry which is preliminary data.</text>
</comment>
<keyword evidence="1" id="KW-0175">Coiled coil</keyword>
<dbReference type="InterPro" id="IPR053729">
    <property type="entry name" value="MAD2L1BP_domain_sf"/>
</dbReference>
<proteinExistence type="predicted"/>
<gene>
    <name evidence="2" type="ORF">DM860_009601</name>
</gene>
<keyword evidence="3" id="KW-1185">Reference proteome</keyword>
<dbReference type="EMBL" id="NQVE01000129">
    <property type="protein sequence ID" value="RAL45737.1"/>
    <property type="molecule type" value="Genomic_DNA"/>
</dbReference>